<proteinExistence type="predicted"/>
<keyword evidence="1" id="KW-1133">Transmembrane helix</keyword>
<name>A0A6J5R3J7_9CAUD</name>
<dbReference type="EMBL" id="LR797120">
    <property type="protein sequence ID" value="CAB4188148.1"/>
    <property type="molecule type" value="Genomic_DNA"/>
</dbReference>
<keyword evidence="1" id="KW-0812">Transmembrane</keyword>
<feature type="transmembrane region" description="Helical" evidence="1">
    <location>
        <begin position="14"/>
        <end position="32"/>
    </location>
</feature>
<accession>A0A6J5R3J7</accession>
<evidence type="ECO:0000256" key="1">
    <source>
        <dbReference type="SAM" id="Phobius"/>
    </source>
</evidence>
<reference evidence="2" key="1">
    <citation type="submission" date="2020-05" db="EMBL/GenBank/DDBJ databases">
        <authorList>
            <person name="Chiriac C."/>
            <person name="Salcher M."/>
            <person name="Ghai R."/>
            <person name="Kavagutti S V."/>
        </authorList>
    </citation>
    <scope>NUCLEOTIDE SEQUENCE</scope>
</reference>
<sequence>MPFLGPLGPLAGRLGIYLVIALGSFVAGLWAMNRWDDAAAARVQIAQDRANFEQIVRNTARDKEATKALTVRLTASRERTRATIIEVPKYVPVEINRACVINDGFGELHDAAAADRLPRDTGKLSRSARRIDLATVATTVATNYGTCHQWRHRLIEMIAWARKAERERNAHP</sequence>
<keyword evidence="1" id="KW-0472">Membrane</keyword>
<organism evidence="2">
    <name type="scientific">uncultured Caudovirales phage</name>
    <dbReference type="NCBI Taxonomy" id="2100421"/>
    <lineage>
        <taxon>Viruses</taxon>
        <taxon>Duplodnaviria</taxon>
        <taxon>Heunggongvirae</taxon>
        <taxon>Uroviricota</taxon>
        <taxon>Caudoviricetes</taxon>
        <taxon>Peduoviridae</taxon>
        <taxon>Maltschvirus</taxon>
        <taxon>Maltschvirus maltsch</taxon>
    </lineage>
</organism>
<protein>
    <submittedName>
        <fullName evidence="2">Uncharacterized protein</fullName>
    </submittedName>
</protein>
<gene>
    <name evidence="2" type="ORF">UFOVP1165_41</name>
</gene>
<evidence type="ECO:0000313" key="2">
    <source>
        <dbReference type="EMBL" id="CAB4188148.1"/>
    </source>
</evidence>